<reference evidence="1 2" key="1">
    <citation type="journal article" date="2019" name="Genome Biol. Evol.">
        <title>Insights into the evolution of the New World diploid cottons (Gossypium, subgenus Houzingenia) based on genome sequencing.</title>
        <authorList>
            <person name="Grover C.E."/>
            <person name="Arick M.A. 2nd"/>
            <person name="Thrash A."/>
            <person name="Conover J.L."/>
            <person name="Sanders W.S."/>
            <person name="Peterson D.G."/>
            <person name="Frelichowski J.E."/>
            <person name="Scheffler J.A."/>
            <person name="Scheffler B.E."/>
            <person name="Wendel J.F."/>
        </authorList>
    </citation>
    <scope>NUCLEOTIDE SEQUENCE [LARGE SCALE GENOMIC DNA]</scope>
    <source>
        <strain evidence="1">157</strain>
        <tissue evidence="1">Leaf</tissue>
    </source>
</reference>
<name>A0A7J8MNG1_9ROSI</name>
<protein>
    <submittedName>
        <fullName evidence="1">Uncharacterized protein</fullName>
    </submittedName>
</protein>
<dbReference type="Proteomes" id="UP000593572">
    <property type="component" value="Unassembled WGS sequence"/>
</dbReference>
<keyword evidence="2" id="KW-1185">Reference proteome</keyword>
<proteinExistence type="predicted"/>
<dbReference type="AlphaFoldDB" id="A0A7J8MNG1"/>
<evidence type="ECO:0000313" key="1">
    <source>
        <dbReference type="EMBL" id="MBA0566134.1"/>
    </source>
</evidence>
<evidence type="ECO:0000313" key="2">
    <source>
        <dbReference type="Proteomes" id="UP000593572"/>
    </source>
</evidence>
<comment type="caution">
    <text evidence="1">The sequence shown here is derived from an EMBL/GenBank/DDBJ whole genome shotgun (WGS) entry which is preliminary data.</text>
</comment>
<gene>
    <name evidence="1" type="ORF">Golob_010979</name>
</gene>
<dbReference type="EMBL" id="JABEZX010000009">
    <property type="protein sequence ID" value="MBA0566134.1"/>
    <property type="molecule type" value="Genomic_DNA"/>
</dbReference>
<sequence length="104" mass="11756">MEAAVRAHPLWGGCSEEDPHSAGEVSHRYLHMSWDLGLHYLLLLFLSNLDIKSTFQNETSWLVSGWIFVSGDFLFAICIKIKDIAASIFSHKATDLFYALLNIL</sequence>
<organism evidence="1 2">
    <name type="scientific">Gossypium lobatum</name>
    <dbReference type="NCBI Taxonomy" id="34289"/>
    <lineage>
        <taxon>Eukaryota</taxon>
        <taxon>Viridiplantae</taxon>
        <taxon>Streptophyta</taxon>
        <taxon>Embryophyta</taxon>
        <taxon>Tracheophyta</taxon>
        <taxon>Spermatophyta</taxon>
        <taxon>Magnoliopsida</taxon>
        <taxon>eudicotyledons</taxon>
        <taxon>Gunneridae</taxon>
        <taxon>Pentapetalae</taxon>
        <taxon>rosids</taxon>
        <taxon>malvids</taxon>
        <taxon>Malvales</taxon>
        <taxon>Malvaceae</taxon>
        <taxon>Malvoideae</taxon>
        <taxon>Gossypium</taxon>
    </lineage>
</organism>
<accession>A0A7J8MNG1</accession>